<evidence type="ECO:0000256" key="2">
    <source>
        <dbReference type="ARBA" id="ARBA00022475"/>
    </source>
</evidence>
<dbReference type="GO" id="GO:0007165">
    <property type="term" value="P:signal transduction"/>
    <property type="evidence" value="ECO:0007669"/>
    <property type="project" value="UniProtKB-KW"/>
</dbReference>
<evidence type="ECO:0000256" key="8">
    <source>
        <dbReference type="ARBA" id="ARBA00023170"/>
    </source>
</evidence>
<evidence type="ECO:0000313" key="11">
    <source>
        <dbReference type="EnsemblMetazoa" id="XP_016771362"/>
    </source>
</evidence>
<feature type="transmembrane region" description="Helical" evidence="10">
    <location>
        <begin position="29"/>
        <end position="55"/>
    </location>
</feature>
<evidence type="ECO:0000256" key="10">
    <source>
        <dbReference type="SAM" id="Phobius"/>
    </source>
</evidence>
<dbReference type="PANTHER" id="PTHR21137">
    <property type="entry name" value="ODORANT RECEPTOR"/>
    <property type="match status" value="1"/>
</dbReference>
<reference evidence="13" key="2">
    <citation type="submission" date="2025-04" db="UniProtKB">
        <authorList>
            <consortium name="RefSeq"/>
        </authorList>
    </citation>
    <scope>IDENTIFICATION</scope>
    <source>
        <strain evidence="13">DH4</strain>
        <tissue evidence="13">Whole body</tissue>
    </source>
</reference>
<reference evidence="11" key="1">
    <citation type="submission" date="2021-01" db="UniProtKB">
        <authorList>
            <consortium name="EnsemblMetazoa"/>
        </authorList>
    </citation>
    <scope>IDENTIFICATION</scope>
    <source>
        <strain evidence="11">DH4</strain>
    </source>
</reference>
<feature type="transmembrane region" description="Helical" evidence="10">
    <location>
        <begin position="408"/>
        <end position="431"/>
    </location>
</feature>
<evidence type="ECO:0000256" key="4">
    <source>
        <dbReference type="ARBA" id="ARBA00022692"/>
    </source>
</evidence>
<keyword evidence="5" id="KW-0552">Olfaction</keyword>
<keyword evidence="7 10" id="KW-0472">Membrane</keyword>
<dbReference type="GeneID" id="100578617"/>
<proteinExistence type="predicted"/>
<evidence type="ECO:0000256" key="3">
    <source>
        <dbReference type="ARBA" id="ARBA00022606"/>
    </source>
</evidence>
<feature type="transmembrane region" description="Helical" evidence="10">
    <location>
        <begin position="636"/>
        <end position="657"/>
    </location>
</feature>
<organism evidence="11">
    <name type="scientific">Apis mellifera</name>
    <name type="common">Honeybee</name>
    <dbReference type="NCBI Taxonomy" id="7460"/>
    <lineage>
        <taxon>Eukaryota</taxon>
        <taxon>Metazoa</taxon>
        <taxon>Ecdysozoa</taxon>
        <taxon>Arthropoda</taxon>
        <taxon>Hexapoda</taxon>
        <taxon>Insecta</taxon>
        <taxon>Pterygota</taxon>
        <taxon>Neoptera</taxon>
        <taxon>Endopterygota</taxon>
        <taxon>Hymenoptera</taxon>
        <taxon>Apocrita</taxon>
        <taxon>Aculeata</taxon>
        <taxon>Apoidea</taxon>
        <taxon>Anthophila</taxon>
        <taxon>Apidae</taxon>
        <taxon>Apis</taxon>
    </lineage>
</organism>
<sequence>MHLLRWTFKLFVATGYFLSPKIKSPRKRFLYNVYTVVVTLFLLSFLLTLIMQIVFNVRTADELSENFGITITVFTTICKFINLLFRRGIIISLLDLLQKEPFLPMDIEEIKIHTKYNKLIEKVSIFYTLQNVSCLVALIGATLITDFKKKKLTFEAWIPFNYTASWFLFSLTFIHQCGCAVVTSFGISIFDTLFAGLLLQVCCQLDTLVYRLQNIKEDAIQSLKYCARQHELIYRFTELMNKLFSSILCLQFLISAVAICFSVYRVIYTKTDSQFAGAIIFVFSALIQIFYFCWHGDIAKYKSLEIPDMIFNSNWPNLSNEAKKILLIIMARSLTPVEVVSAHIIPLNLESFKRLIKATYSAYNMLQQTKTEISNRMHKLSLSFALLTYGGYWRPTKWPASSYKYHLYNIYSAFMIFLLYFITFCTCVDSLISKNLKTMSEKFSLCISVFGVSLKVANLFLQRGKIINIMNSLTKENSIPRDEQEEIIQRRNDNYARKVTIYCEILNESAVFFATVGQYKRFINTRTLPVSDWIPYDLSSTELYIISLLYQTVGLLICANASVGNETLIAGLMIQAGVQFEIFCHRAQNLPSLVLTVTRNSNVSKKDLRIRYNKIIGNFVRYHLEIYEFAETVNTVFQYMIFLQFTISSVVLCLSIYKFSTVDPLSMNFVWSGFYLCCMLMQVYLYCWFGNEVTLKSNKVSDAIYEMDWTILPSNVMKDLLLVIARSKKPVKITSGQIFILSTESFMKIMKISYSSFNILKNSTMK</sequence>
<dbReference type="GO" id="GO:0004984">
    <property type="term" value="F:olfactory receptor activity"/>
    <property type="evidence" value="ECO:0007669"/>
    <property type="project" value="InterPro"/>
</dbReference>
<evidence type="ECO:0000256" key="1">
    <source>
        <dbReference type="ARBA" id="ARBA00004651"/>
    </source>
</evidence>
<feature type="transmembrane region" description="Helical" evidence="10">
    <location>
        <begin position="669"/>
        <end position="689"/>
    </location>
</feature>
<feature type="transmembrane region" description="Helical" evidence="10">
    <location>
        <begin position="243"/>
        <end position="267"/>
    </location>
</feature>
<keyword evidence="9" id="KW-0807">Transducer</keyword>
<dbReference type="Pfam" id="PF02949">
    <property type="entry name" value="7tm_6"/>
    <property type="match status" value="2"/>
</dbReference>
<feature type="transmembrane region" description="Helical" evidence="10">
    <location>
        <begin position="125"/>
        <end position="144"/>
    </location>
</feature>
<keyword evidence="12" id="KW-1185">Reference proteome</keyword>
<dbReference type="InterPro" id="IPR004117">
    <property type="entry name" value="7tm6_olfct_rcpt"/>
</dbReference>
<dbReference type="GO" id="GO:0005549">
    <property type="term" value="F:odorant binding"/>
    <property type="evidence" value="ECO:0007669"/>
    <property type="project" value="InterPro"/>
</dbReference>
<gene>
    <name evidence="13" type="primary">LOC100578617</name>
</gene>
<dbReference type="Proteomes" id="UP000005203">
    <property type="component" value="Linkage group LG13"/>
</dbReference>
<keyword evidence="4 10" id="KW-0812">Transmembrane</keyword>
<name>A0A7M7ILE0_APIME</name>
<keyword evidence="8" id="KW-0675">Receptor</keyword>
<protein>
    <submittedName>
        <fullName evidence="13">Uncharacterized protein LOC100578617</fullName>
    </submittedName>
</protein>
<evidence type="ECO:0000256" key="5">
    <source>
        <dbReference type="ARBA" id="ARBA00022725"/>
    </source>
</evidence>
<evidence type="ECO:0000256" key="7">
    <source>
        <dbReference type="ARBA" id="ARBA00023136"/>
    </source>
</evidence>
<dbReference type="GO" id="GO:0005886">
    <property type="term" value="C:plasma membrane"/>
    <property type="evidence" value="ECO:0007669"/>
    <property type="project" value="UniProtKB-SubCell"/>
</dbReference>
<dbReference type="EnsemblMetazoa" id="XM_016915873">
    <property type="protein sequence ID" value="XP_016771362"/>
    <property type="gene ID" value="LOC100578617"/>
</dbReference>
<keyword evidence="2" id="KW-1003">Cell membrane</keyword>
<dbReference type="RefSeq" id="XP_016771362.2">
    <property type="nucleotide sequence ID" value="XM_016915873.2"/>
</dbReference>
<evidence type="ECO:0000256" key="9">
    <source>
        <dbReference type="ARBA" id="ARBA00023224"/>
    </source>
</evidence>
<evidence type="ECO:0000313" key="12">
    <source>
        <dbReference type="Proteomes" id="UP000005203"/>
    </source>
</evidence>
<comment type="subcellular location">
    <subcellularLocation>
        <location evidence="1">Cell membrane</location>
        <topology evidence="1">Multi-pass membrane protein</topology>
    </subcellularLocation>
</comment>
<feature type="transmembrane region" description="Helical" evidence="10">
    <location>
        <begin position="67"/>
        <end position="85"/>
    </location>
</feature>
<dbReference type="OrthoDB" id="6597368at2759"/>
<evidence type="ECO:0000256" key="6">
    <source>
        <dbReference type="ARBA" id="ARBA00022989"/>
    </source>
</evidence>
<feature type="transmembrane region" description="Helical" evidence="10">
    <location>
        <begin position="443"/>
        <end position="461"/>
    </location>
</feature>
<dbReference type="KEGG" id="ame:100578617"/>
<accession>A0A7M7ILE0</accession>
<dbReference type="AlphaFoldDB" id="A0A7M7ILE0"/>
<dbReference type="PANTHER" id="PTHR21137:SF35">
    <property type="entry name" value="ODORANT RECEPTOR 19A-RELATED"/>
    <property type="match status" value="1"/>
</dbReference>
<feature type="transmembrane region" description="Helical" evidence="10">
    <location>
        <begin position="273"/>
        <end position="294"/>
    </location>
</feature>
<evidence type="ECO:0000313" key="13">
    <source>
        <dbReference type="RefSeq" id="XP_016771362.2"/>
    </source>
</evidence>
<accession>A0A8B7KQI4</accession>
<keyword evidence="3" id="KW-0716">Sensory transduction</keyword>
<keyword evidence="6 10" id="KW-1133">Transmembrane helix</keyword>
<feature type="transmembrane region" description="Helical" evidence="10">
    <location>
        <begin position="164"/>
        <end position="190"/>
    </location>
</feature>